<comment type="caution">
    <text evidence="12">The sequence shown here is derived from an EMBL/GenBank/DDBJ whole genome shotgun (WGS) entry which is preliminary data.</text>
</comment>
<feature type="transmembrane region" description="Helical" evidence="10">
    <location>
        <begin position="859"/>
        <end position="884"/>
    </location>
</feature>
<evidence type="ECO:0000259" key="11">
    <source>
        <dbReference type="PROSITE" id="PS50215"/>
    </source>
</evidence>
<evidence type="ECO:0000256" key="2">
    <source>
        <dbReference type="ARBA" id="ARBA00022723"/>
    </source>
</evidence>
<evidence type="ECO:0000256" key="9">
    <source>
        <dbReference type="SAM" id="MobiDB-lite"/>
    </source>
</evidence>
<dbReference type="Pfam" id="PF17771">
    <property type="entry name" value="ADAMTS_CR_2"/>
    <property type="match status" value="1"/>
</dbReference>
<feature type="binding site" evidence="8">
    <location>
        <position position="392"/>
    </location>
    <ligand>
        <name>Zn(2+)</name>
        <dbReference type="ChEBI" id="CHEBI:29105"/>
        <note>catalytic</note>
    </ligand>
</feature>
<accession>A0A9D4KG12</accession>
<feature type="compositionally biased region" description="Basic residues" evidence="9">
    <location>
        <begin position="888"/>
        <end position="898"/>
    </location>
</feature>
<evidence type="ECO:0000256" key="4">
    <source>
        <dbReference type="ARBA" id="ARBA00022833"/>
    </source>
</evidence>
<dbReference type="SMART" id="SM00608">
    <property type="entry name" value="ACR"/>
    <property type="match status" value="1"/>
</dbReference>
<evidence type="ECO:0000256" key="5">
    <source>
        <dbReference type="ARBA" id="ARBA00023049"/>
    </source>
</evidence>
<feature type="binding site" evidence="8">
    <location>
        <position position="382"/>
    </location>
    <ligand>
        <name>Zn(2+)</name>
        <dbReference type="ChEBI" id="CHEBI:29105"/>
        <note>catalytic</note>
    </ligand>
</feature>
<evidence type="ECO:0000313" key="12">
    <source>
        <dbReference type="EMBL" id="KAH3839212.1"/>
    </source>
</evidence>
<evidence type="ECO:0000256" key="8">
    <source>
        <dbReference type="PROSITE-ProRule" id="PRU00276"/>
    </source>
</evidence>
<dbReference type="Proteomes" id="UP000828390">
    <property type="component" value="Unassembled WGS sequence"/>
</dbReference>
<keyword evidence="6" id="KW-1015">Disulfide bond</keyword>
<reference evidence="12" key="2">
    <citation type="submission" date="2020-11" db="EMBL/GenBank/DDBJ databases">
        <authorList>
            <person name="McCartney M.A."/>
            <person name="Auch B."/>
            <person name="Kono T."/>
            <person name="Mallez S."/>
            <person name="Becker A."/>
            <person name="Gohl D.M."/>
            <person name="Silverstein K.A.T."/>
            <person name="Koren S."/>
            <person name="Bechman K.B."/>
            <person name="Herman A."/>
            <person name="Abrahante J.E."/>
            <person name="Garbe J."/>
        </authorList>
    </citation>
    <scope>NUCLEOTIDE SEQUENCE</scope>
    <source>
        <strain evidence="12">Duluth1</strain>
        <tissue evidence="12">Whole animal</tissue>
    </source>
</reference>
<keyword evidence="2 8" id="KW-0479">Metal-binding</keyword>
<dbReference type="GO" id="GO:0006509">
    <property type="term" value="P:membrane protein ectodomain proteolysis"/>
    <property type="evidence" value="ECO:0007669"/>
    <property type="project" value="TreeGrafter"/>
</dbReference>
<dbReference type="InterPro" id="IPR006586">
    <property type="entry name" value="ADAM_Cys-rich"/>
</dbReference>
<keyword evidence="7" id="KW-0325">Glycoprotein</keyword>
<dbReference type="Pfam" id="PF01421">
    <property type="entry name" value="Reprolysin"/>
    <property type="match status" value="1"/>
</dbReference>
<evidence type="ECO:0000256" key="7">
    <source>
        <dbReference type="ARBA" id="ARBA00023180"/>
    </source>
</evidence>
<feature type="active site" evidence="8">
    <location>
        <position position="383"/>
    </location>
</feature>
<dbReference type="Gene3D" id="3.40.390.10">
    <property type="entry name" value="Collagenase (Catalytic Domain)"/>
    <property type="match status" value="1"/>
</dbReference>
<dbReference type="PROSITE" id="PS50215">
    <property type="entry name" value="ADAM_MEPRO"/>
    <property type="match status" value="1"/>
</dbReference>
<keyword evidence="5" id="KW-0482">Metalloprotease</keyword>
<keyword evidence="10" id="KW-1133">Transmembrane helix</keyword>
<dbReference type="GO" id="GO:0004222">
    <property type="term" value="F:metalloendopeptidase activity"/>
    <property type="evidence" value="ECO:0007669"/>
    <property type="project" value="InterPro"/>
</dbReference>
<dbReference type="InterPro" id="IPR041645">
    <property type="entry name" value="ADAMTS_CR_2"/>
</dbReference>
<keyword evidence="13" id="KW-1185">Reference proteome</keyword>
<evidence type="ECO:0000256" key="10">
    <source>
        <dbReference type="SAM" id="Phobius"/>
    </source>
</evidence>
<name>A0A9D4KG12_DREPO</name>
<keyword evidence="3" id="KW-0378">Hydrolase</keyword>
<reference evidence="12" key="1">
    <citation type="journal article" date="2019" name="bioRxiv">
        <title>The Genome of the Zebra Mussel, Dreissena polymorpha: A Resource for Invasive Species Research.</title>
        <authorList>
            <person name="McCartney M.A."/>
            <person name="Auch B."/>
            <person name="Kono T."/>
            <person name="Mallez S."/>
            <person name="Zhang Y."/>
            <person name="Obille A."/>
            <person name="Becker A."/>
            <person name="Abrahante J.E."/>
            <person name="Garbe J."/>
            <person name="Badalamenti J.P."/>
            <person name="Herman A."/>
            <person name="Mangelson H."/>
            <person name="Liachko I."/>
            <person name="Sullivan S."/>
            <person name="Sone E.D."/>
            <person name="Koren S."/>
            <person name="Silverstein K.A.T."/>
            <person name="Beckman K.B."/>
            <person name="Gohl D.M."/>
        </authorList>
    </citation>
    <scope>NUCLEOTIDE SEQUENCE</scope>
    <source>
        <strain evidence="12">Duluth1</strain>
        <tissue evidence="12">Whole animal</tissue>
    </source>
</reference>
<proteinExistence type="predicted"/>
<keyword evidence="4 8" id="KW-0862">Zinc</keyword>
<keyword evidence="10" id="KW-0812">Transmembrane</keyword>
<feature type="domain" description="Peptidase M12B" evidence="11">
    <location>
        <begin position="210"/>
        <end position="441"/>
    </location>
</feature>
<evidence type="ECO:0000313" key="13">
    <source>
        <dbReference type="Proteomes" id="UP000828390"/>
    </source>
</evidence>
<dbReference type="EMBL" id="JAIWYP010000004">
    <property type="protein sequence ID" value="KAH3839212.1"/>
    <property type="molecule type" value="Genomic_DNA"/>
</dbReference>
<keyword evidence="1" id="KW-0645">Protease</keyword>
<feature type="region of interest" description="Disordered" evidence="9">
    <location>
        <begin position="888"/>
        <end position="912"/>
    </location>
</feature>
<comment type="caution">
    <text evidence="8">Lacks conserved residue(s) required for the propagation of feature annotation.</text>
</comment>
<dbReference type="InterPro" id="IPR024079">
    <property type="entry name" value="MetalloPept_cat_dom_sf"/>
</dbReference>
<dbReference type="Gene3D" id="3.40.1620.60">
    <property type="match status" value="1"/>
</dbReference>
<protein>
    <recommendedName>
        <fullName evidence="11">Peptidase M12B domain-containing protein</fullName>
    </recommendedName>
</protein>
<sequence length="959" mass="105631">MEISTQQKLVFCMLTVSCSLKTSVYAFSLPKFNLAVKDTVEIELKTEYRHRRSTERFPIDIAANFTYSNVVSNINLHKISDVTSDVPVVLNDEGRMTAYKVFDTTEVAYYEDRSREAVFMVWEKPDAGNGSGEPVFDFFGTFVSDNTQFLVQPPDSATGSHSLAQVQDVSPTETDFRLDPEFDQSMLEKATEILSDEQLRTKRQVTPASYIVEVFFVIDYGLYSFWYNQTTGESAARKASALSKIKQFYAFVLNTMNLRYESVTGSGYTISLRYAGIYIADNATGAPFVQDNLRTDKVNGRSAFVADTVLAAFTAWANTNLANKHKYDHAMMFSAYDMGALNGNTFEAGVAGLAYTPGVCGSQRYSIVEDHFNAIVGTVAAHELGHNLNASHDGNGNNCIPNDNYIMAAESSVNQKDAAVNLRLFRFSNCSIAYFTNYMTKLNTETNGNCLKNLTSNYNTSDLDPYLSDLAGQVYPPDKQCEMEVGPKSALYRAVYSSNFSSICTTMACSIPGSNQYSAKIAFDGTTCGSGKICQKGECVSMEKAPKFSDEMCPFGDTPYSLHGSTETCLQKMGTVDTSYHCYIDEDRKQCCATCEKHRLDNIKISGCTYGDRIPCSGLDLSTCYTYEKDQCCRSCPGRALTIPNCKYGDPANNCDVGSCSQYTAEDRTKNCCQTCAVTTTTTAPTTKPTTRATTPVIRKMAVTMVFAVNTSAVDFRNTTSPSYTNLRNDLTKELTSVYKKKMGDGVKSITIISMRSGSLIASYEVNYIDSQSSNMKFTEANIGLVSGDQINVLNQSASALSVQVGNTSVTKETLSEKLCPLFETSGGCGQGSHCENQAGKPVCVRDESSGGISEDVKIIIIVIVCSIGVLVIILLIIACVAHANRARKPGQRRRNHERHVSKMTDEFNGSQNYHVYDNPIMTQEPRRSRRSDARPYAIPAYEYPVAVSNGNVRHSRRT</sequence>
<dbReference type="GO" id="GO:0046872">
    <property type="term" value="F:metal ion binding"/>
    <property type="evidence" value="ECO:0007669"/>
    <property type="project" value="UniProtKB-KW"/>
</dbReference>
<evidence type="ECO:0000256" key="1">
    <source>
        <dbReference type="ARBA" id="ARBA00022670"/>
    </source>
</evidence>
<evidence type="ECO:0000256" key="6">
    <source>
        <dbReference type="ARBA" id="ARBA00023157"/>
    </source>
</evidence>
<evidence type="ECO:0000256" key="3">
    <source>
        <dbReference type="ARBA" id="ARBA00022801"/>
    </source>
</evidence>
<dbReference type="InterPro" id="IPR001590">
    <property type="entry name" value="Peptidase_M12B"/>
</dbReference>
<gene>
    <name evidence="12" type="ORF">DPMN_112637</name>
</gene>
<dbReference type="PANTHER" id="PTHR11905:SF159">
    <property type="entry name" value="ADAM METALLOPROTEASE"/>
    <property type="match status" value="1"/>
</dbReference>
<dbReference type="AlphaFoldDB" id="A0A9D4KG12"/>
<feature type="binding site" evidence="8">
    <location>
        <position position="386"/>
    </location>
    <ligand>
        <name>Zn(2+)</name>
        <dbReference type="ChEBI" id="CHEBI:29105"/>
        <note>catalytic</note>
    </ligand>
</feature>
<organism evidence="12 13">
    <name type="scientific">Dreissena polymorpha</name>
    <name type="common">Zebra mussel</name>
    <name type="synonym">Mytilus polymorpha</name>
    <dbReference type="NCBI Taxonomy" id="45954"/>
    <lineage>
        <taxon>Eukaryota</taxon>
        <taxon>Metazoa</taxon>
        <taxon>Spiralia</taxon>
        <taxon>Lophotrochozoa</taxon>
        <taxon>Mollusca</taxon>
        <taxon>Bivalvia</taxon>
        <taxon>Autobranchia</taxon>
        <taxon>Heteroconchia</taxon>
        <taxon>Euheterodonta</taxon>
        <taxon>Imparidentia</taxon>
        <taxon>Neoheterodontei</taxon>
        <taxon>Myida</taxon>
        <taxon>Dreissenoidea</taxon>
        <taxon>Dreissenidae</taxon>
        <taxon>Dreissena</taxon>
    </lineage>
</organism>
<dbReference type="SUPFAM" id="SSF55486">
    <property type="entry name" value="Metalloproteases ('zincins'), catalytic domain"/>
    <property type="match status" value="1"/>
</dbReference>
<dbReference type="PANTHER" id="PTHR11905">
    <property type="entry name" value="ADAM A DISINTEGRIN AND METALLOPROTEASE DOMAIN"/>
    <property type="match status" value="1"/>
</dbReference>
<keyword evidence="10" id="KW-0472">Membrane</keyword>